<evidence type="ECO:0008006" key="3">
    <source>
        <dbReference type="Google" id="ProtNLM"/>
    </source>
</evidence>
<comment type="caution">
    <text evidence="1">The sequence shown here is derived from an EMBL/GenBank/DDBJ whole genome shotgun (WGS) entry which is preliminary data.</text>
</comment>
<dbReference type="InterPro" id="IPR021327">
    <property type="entry name" value="DUF2934"/>
</dbReference>
<sequence length="58" mass="6645">MASLSEEQIRDRAYHLWREAGEPAGRMDTFWYEAERMLLAERAAQGEVPPGLNDNLPV</sequence>
<accession>A0A1Y2JND7</accession>
<gene>
    <name evidence="1" type="ORF">BSZ19_19060</name>
</gene>
<dbReference type="Pfam" id="PF11154">
    <property type="entry name" value="DUF2934"/>
    <property type="match status" value="1"/>
</dbReference>
<dbReference type="RefSeq" id="WP_085401246.1">
    <property type="nucleotide sequence ID" value="NZ_NAFL01000249.1"/>
</dbReference>
<reference evidence="1 2" key="1">
    <citation type="submission" date="2017-03" db="EMBL/GenBank/DDBJ databases">
        <title>Whole genome sequences of fourteen strains of Bradyrhizobium canariense and one strain of Bradyrhizobium japonicum isolated from Lupinus (Papilionoideae: Genisteae) species in Algeria.</title>
        <authorList>
            <person name="Crovadore J."/>
            <person name="Chekireb D."/>
            <person name="Brachmann A."/>
            <person name="Chablais R."/>
            <person name="Cochard B."/>
            <person name="Lefort F."/>
        </authorList>
    </citation>
    <scope>NUCLEOTIDE SEQUENCE [LARGE SCALE GENOMIC DNA]</scope>
    <source>
        <strain evidence="1 2">UBMA197</strain>
    </source>
</reference>
<organism evidence="1 2">
    <name type="scientific">Bradyrhizobium japonicum</name>
    <dbReference type="NCBI Taxonomy" id="375"/>
    <lineage>
        <taxon>Bacteria</taxon>
        <taxon>Pseudomonadati</taxon>
        <taxon>Pseudomonadota</taxon>
        <taxon>Alphaproteobacteria</taxon>
        <taxon>Hyphomicrobiales</taxon>
        <taxon>Nitrobacteraceae</taxon>
        <taxon>Bradyrhizobium</taxon>
    </lineage>
</organism>
<dbReference type="Proteomes" id="UP000193335">
    <property type="component" value="Unassembled WGS sequence"/>
</dbReference>
<dbReference type="EMBL" id="NAFL01000249">
    <property type="protein sequence ID" value="OSJ32399.1"/>
    <property type="molecule type" value="Genomic_DNA"/>
</dbReference>
<dbReference type="AlphaFoldDB" id="A0A1Y2JND7"/>
<protein>
    <recommendedName>
        <fullName evidence="3">DUF2934 domain-containing protein</fullName>
    </recommendedName>
</protein>
<name>A0A1Y2JND7_BRAJP</name>
<evidence type="ECO:0000313" key="2">
    <source>
        <dbReference type="Proteomes" id="UP000193335"/>
    </source>
</evidence>
<proteinExistence type="predicted"/>
<evidence type="ECO:0000313" key="1">
    <source>
        <dbReference type="EMBL" id="OSJ32399.1"/>
    </source>
</evidence>